<dbReference type="Pfam" id="PF00378">
    <property type="entry name" value="ECH_1"/>
    <property type="match status" value="1"/>
</dbReference>
<dbReference type="SUPFAM" id="SSF52096">
    <property type="entry name" value="ClpP/crotonase"/>
    <property type="match status" value="1"/>
</dbReference>
<dbReference type="GO" id="GO:0003824">
    <property type="term" value="F:catalytic activity"/>
    <property type="evidence" value="ECO:0007669"/>
    <property type="project" value="UniProtKB-ARBA"/>
</dbReference>
<dbReference type="PANTHER" id="PTHR11941">
    <property type="entry name" value="ENOYL-COA HYDRATASE-RELATED"/>
    <property type="match status" value="1"/>
</dbReference>
<reference evidence="2" key="1">
    <citation type="submission" date="2016-10" db="EMBL/GenBank/DDBJ databases">
        <authorList>
            <person name="Varghese N."/>
            <person name="Submissions S."/>
        </authorList>
    </citation>
    <scope>NUCLEOTIDE SEQUENCE [LARGE SCALE GENOMIC DNA]</scope>
    <source>
        <strain evidence="2">DSM 45413</strain>
    </source>
</reference>
<keyword evidence="2" id="KW-1185">Reference proteome</keyword>
<evidence type="ECO:0000313" key="1">
    <source>
        <dbReference type="EMBL" id="SEO57150.1"/>
    </source>
</evidence>
<gene>
    <name evidence="1" type="ORF">SAMN05660991_00776</name>
</gene>
<protein>
    <submittedName>
        <fullName evidence="1">Enoyl-CoA hydratase/carnithine racemase</fullName>
    </submittedName>
</protein>
<dbReference type="STRING" id="673521.SAMN05660991_00776"/>
<dbReference type="InterPro" id="IPR001753">
    <property type="entry name" value="Enoyl-CoA_hydra/iso"/>
</dbReference>
<organism evidence="1 2">
    <name type="scientific">Trujillonella endophytica</name>
    <dbReference type="NCBI Taxonomy" id="673521"/>
    <lineage>
        <taxon>Bacteria</taxon>
        <taxon>Bacillati</taxon>
        <taxon>Actinomycetota</taxon>
        <taxon>Actinomycetes</taxon>
        <taxon>Geodermatophilales</taxon>
        <taxon>Geodermatophilaceae</taxon>
        <taxon>Trujillonella</taxon>
    </lineage>
</organism>
<accession>A0A1H8QSC3</accession>
<dbReference type="OrthoDB" id="8452484at2"/>
<dbReference type="InterPro" id="IPR029045">
    <property type="entry name" value="ClpP/crotonase-like_dom_sf"/>
</dbReference>
<sequence length="252" mass="26654">MSDFVLSRVEGHVGWLTLNDPDRLNPVTFARIAEITAAAEAMSLRDDVHVVVVTGAGRAFCAGADLSGNDTFLTQDSPPASGSVAEGSGLWTLTAMRQPVIAMLNGAAVGYGLELAVQADVRIAAASARLGHPAVKFGTITDTGAATWLLPRLVGWGVAAEVLYSGSLYGAADALAMGLVNHVVPDDELHEFTTRMAVTMAANSPWALRTTKELLFQGLQESARANILQQSIKVNEGDPTYDPSPHLARFRK</sequence>
<dbReference type="Proteomes" id="UP000198960">
    <property type="component" value="Unassembled WGS sequence"/>
</dbReference>
<dbReference type="Gene3D" id="3.90.226.10">
    <property type="entry name" value="2-enoyl-CoA Hydratase, Chain A, domain 1"/>
    <property type="match status" value="1"/>
</dbReference>
<dbReference type="RefSeq" id="WP_091940378.1">
    <property type="nucleotide sequence ID" value="NZ_FOEE01000002.1"/>
</dbReference>
<evidence type="ECO:0000313" key="2">
    <source>
        <dbReference type="Proteomes" id="UP000198960"/>
    </source>
</evidence>
<proteinExistence type="predicted"/>
<dbReference type="EMBL" id="FOEE01000002">
    <property type="protein sequence ID" value="SEO57150.1"/>
    <property type="molecule type" value="Genomic_DNA"/>
</dbReference>
<dbReference type="PANTHER" id="PTHR11941:SF54">
    <property type="entry name" value="ENOYL-COA HYDRATASE, MITOCHONDRIAL"/>
    <property type="match status" value="1"/>
</dbReference>
<dbReference type="GO" id="GO:0006635">
    <property type="term" value="P:fatty acid beta-oxidation"/>
    <property type="evidence" value="ECO:0007669"/>
    <property type="project" value="TreeGrafter"/>
</dbReference>
<dbReference type="CDD" id="cd06558">
    <property type="entry name" value="crotonase-like"/>
    <property type="match status" value="1"/>
</dbReference>
<name>A0A1H8QSC3_9ACTN</name>
<dbReference type="AlphaFoldDB" id="A0A1H8QSC3"/>